<keyword evidence="3" id="KW-1185">Reference proteome</keyword>
<organism evidence="2 3">
    <name type="scientific">Romboutsia faecis</name>
    <dbReference type="NCBI Taxonomy" id="2764597"/>
    <lineage>
        <taxon>Bacteria</taxon>
        <taxon>Bacillati</taxon>
        <taxon>Bacillota</taxon>
        <taxon>Clostridia</taxon>
        <taxon>Peptostreptococcales</taxon>
        <taxon>Peptostreptococcaceae</taxon>
        <taxon>Romboutsia</taxon>
    </lineage>
</organism>
<keyword evidence="1" id="KW-1133">Transmembrane helix</keyword>
<dbReference type="RefSeq" id="WP_153971293.1">
    <property type="nucleotide sequence ID" value="NZ_JACRWE010000003.1"/>
</dbReference>
<evidence type="ECO:0000313" key="3">
    <source>
        <dbReference type="Proteomes" id="UP000609849"/>
    </source>
</evidence>
<comment type="caution">
    <text evidence="2">The sequence shown here is derived from an EMBL/GenBank/DDBJ whole genome shotgun (WGS) entry which is preliminary data.</text>
</comment>
<keyword evidence="1" id="KW-0812">Transmembrane</keyword>
<feature type="transmembrane region" description="Helical" evidence="1">
    <location>
        <begin position="116"/>
        <end position="140"/>
    </location>
</feature>
<evidence type="ECO:0000256" key="1">
    <source>
        <dbReference type="SAM" id="Phobius"/>
    </source>
</evidence>
<name>A0ABR7JPG5_9FIRM</name>
<sequence length="211" mass="24341">MSIKNKILNTVLVILGVTSLFTENKIIASLSTIGMAIVIIIENITDYLTRMILIKKIKHKNMNCIKVKENNKVTILVLLLLILSMLISLKSLLNIYPIENYSIVDIINYINNFDYSYRMLIFTCIILFIVSILMIVQAIFSTSLVTDDKVIFYDGLIIDINKIEEIKYKEPLFIKNKKIIRIGKGFIDRNIIIKIEDFDKIKSLLESKIAF</sequence>
<reference evidence="2 3" key="1">
    <citation type="submission" date="2020-08" db="EMBL/GenBank/DDBJ databases">
        <authorList>
            <person name="Liu C."/>
            <person name="Sun Q."/>
        </authorList>
    </citation>
    <scope>NUCLEOTIDE SEQUENCE [LARGE SCALE GENOMIC DNA]</scope>
    <source>
        <strain evidence="2 3">NSJ-18</strain>
    </source>
</reference>
<evidence type="ECO:0000313" key="2">
    <source>
        <dbReference type="EMBL" id="MBC5996740.1"/>
    </source>
</evidence>
<accession>A0ABR7JPG5</accession>
<feature type="transmembrane region" description="Helical" evidence="1">
    <location>
        <begin position="33"/>
        <end position="53"/>
    </location>
</feature>
<protein>
    <submittedName>
        <fullName evidence="2">Uncharacterized protein</fullName>
    </submittedName>
</protein>
<feature type="transmembrane region" description="Helical" evidence="1">
    <location>
        <begin position="73"/>
        <end position="96"/>
    </location>
</feature>
<keyword evidence="1" id="KW-0472">Membrane</keyword>
<feature type="transmembrane region" description="Helical" evidence="1">
    <location>
        <begin position="7"/>
        <end position="27"/>
    </location>
</feature>
<gene>
    <name evidence="2" type="ORF">H8923_08200</name>
</gene>
<dbReference type="EMBL" id="JACRWE010000003">
    <property type="protein sequence ID" value="MBC5996740.1"/>
    <property type="molecule type" value="Genomic_DNA"/>
</dbReference>
<dbReference type="Proteomes" id="UP000609849">
    <property type="component" value="Unassembled WGS sequence"/>
</dbReference>
<proteinExistence type="predicted"/>